<feature type="domain" description="CxC2-like cysteine cluster KDZ transposase-associated" evidence="2">
    <location>
        <begin position="507"/>
        <end position="613"/>
    </location>
</feature>
<dbReference type="Proteomes" id="UP000001194">
    <property type="component" value="Unassembled WGS sequence"/>
</dbReference>
<dbReference type="EMBL" id="DS547106">
    <property type="protein sequence ID" value="EDR06990.1"/>
    <property type="molecule type" value="Genomic_DNA"/>
</dbReference>
<sequence>MCDVNVGYISSSVQNDTAPTISKGMNKKSVEPAIDSDPATERSVNSDSAAERNVDSEANLGLEALNKIARAKENFLLLTRGNKYAYLDSLVKYYIRNPKLAKTACDSTLEMWEDLMKEVQDVLGDILQAYGCAAEYNEANASVGKEYREVYYLLGEIAEFLLTAPGDLADWHGSGVFGYQIIVEATTDKLRLNLPRASQIVVTKPLTISIMPKKKVSLCRTNEIVSVSLNDNEAEKRARRRKEKEIQQLPCRNPNNRASTTQQTQLLKALLPSFHAAQKEAQMAAFFDRGFEVWSLRFPDPEPHIRVQEALLDDSGYRLYIADLQKKWFKDKMRWYAFKFPDPRKDGPALLKSVWMEEMNIAIQEMMRTLSLCVAIHAFETYLESPSMVKRKRVKPVYTVVLDSGDEADTSIPQARTVRISDNGLRILQTPRSPQKRSTTYKPDFGEWNPSADYASIDWSSHSLDDLLQQQAGEEISDPTETVAAKVAAKRYPTSKWNGTFFEKISLKTLGLRIQLGHFNAPCVAPQPGHKDFIVIHTNGIHYVAVDFCGCEHRTISNRQQPLRAELFPATVHQPQTCTTLCVLEHFHALTLLGKLSAHEFYKALECLTDNTELGIPKTCYKSFMRMVRMYRHLKLMKRNGRGNLQGGLQSTQPGDLAPGCAACPRPGVNLPDDWQTIAAEWNDGCQFPPQEPHALVNLKRPGCTTFTACPPKKADPPFSDKQLQWFQNLGPCRNEILNGRFAERRTLLQHGLHTSFGSGPTSGGLGLRLIRYRMSMRSLPSPTVAWSHFRDHPIPFHHHHHPSPLPSNAANANAAHANDARAHANDAHAHANDAHANTAGLGLYIYWV</sequence>
<evidence type="ECO:0000313" key="4">
    <source>
        <dbReference type="Proteomes" id="UP000001194"/>
    </source>
</evidence>
<gene>
    <name evidence="3" type="ORF">LACBIDRAFT_328405</name>
</gene>
<feature type="region of interest" description="Disordered" evidence="1">
    <location>
        <begin position="235"/>
        <end position="258"/>
    </location>
</feature>
<organism evidence="4">
    <name type="scientific">Laccaria bicolor (strain S238N-H82 / ATCC MYA-4686)</name>
    <name type="common">Bicoloured deceiver</name>
    <name type="synonym">Laccaria laccata var. bicolor</name>
    <dbReference type="NCBI Taxonomy" id="486041"/>
    <lineage>
        <taxon>Eukaryota</taxon>
        <taxon>Fungi</taxon>
        <taxon>Dikarya</taxon>
        <taxon>Basidiomycota</taxon>
        <taxon>Agaricomycotina</taxon>
        <taxon>Agaricomycetes</taxon>
        <taxon>Agaricomycetidae</taxon>
        <taxon>Agaricales</taxon>
        <taxon>Agaricineae</taxon>
        <taxon>Hydnangiaceae</taxon>
        <taxon>Laccaria</taxon>
    </lineage>
</organism>
<protein>
    <submittedName>
        <fullName evidence="3">Predicted protein</fullName>
    </submittedName>
</protein>
<evidence type="ECO:0000256" key="1">
    <source>
        <dbReference type="SAM" id="MobiDB-lite"/>
    </source>
</evidence>
<feature type="compositionally biased region" description="Basic and acidic residues" evidence="1">
    <location>
        <begin position="819"/>
        <end position="830"/>
    </location>
</feature>
<evidence type="ECO:0000259" key="2">
    <source>
        <dbReference type="Pfam" id="PF18803"/>
    </source>
</evidence>
<dbReference type="InParanoid" id="B0DES1"/>
<dbReference type="InterPro" id="IPR041457">
    <property type="entry name" value="CxC2_KDZ-assoc"/>
</dbReference>
<dbReference type="HOGENOM" id="CLU_335875_0_0_1"/>
<reference evidence="3 4" key="1">
    <citation type="journal article" date="2008" name="Nature">
        <title>The genome of Laccaria bicolor provides insights into mycorrhizal symbiosis.</title>
        <authorList>
            <person name="Martin F."/>
            <person name="Aerts A."/>
            <person name="Ahren D."/>
            <person name="Brun A."/>
            <person name="Danchin E.G.J."/>
            <person name="Duchaussoy F."/>
            <person name="Gibon J."/>
            <person name="Kohler A."/>
            <person name="Lindquist E."/>
            <person name="Pereda V."/>
            <person name="Salamov A."/>
            <person name="Shapiro H.J."/>
            <person name="Wuyts J."/>
            <person name="Blaudez D."/>
            <person name="Buee M."/>
            <person name="Brokstein P."/>
            <person name="Canbaeck B."/>
            <person name="Cohen D."/>
            <person name="Courty P.E."/>
            <person name="Coutinho P.M."/>
            <person name="Delaruelle C."/>
            <person name="Detter J.C."/>
            <person name="Deveau A."/>
            <person name="DiFazio S."/>
            <person name="Duplessis S."/>
            <person name="Fraissinet-Tachet L."/>
            <person name="Lucic E."/>
            <person name="Frey-Klett P."/>
            <person name="Fourrey C."/>
            <person name="Feussner I."/>
            <person name="Gay G."/>
            <person name="Grimwood J."/>
            <person name="Hoegger P.J."/>
            <person name="Jain P."/>
            <person name="Kilaru S."/>
            <person name="Labbe J."/>
            <person name="Lin Y.C."/>
            <person name="Legue V."/>
            <person name="Le Tacon F."/>
            <person name="Marmeisse R."/>
            <person name="Melayah D."/>
            <person name="Montanini B."/>
            <person name="Muratet M."/>
            <person name="Nehls U."/>
            <person name="Niculita-Hirzel H."/>
            <person name="Oudot-Le Secq M.P."/>
            <person name="Peter M."/>
            <person name="Quesneville H."/>
            <person name="Rajashekar B."/>
            <person name="Reich M."/>
            <person name="Rouhier N."/>
            <person name="Schmutz J."/>
            <person name="Yin T."/>
            <person name="Chalot M."/>
            <person name="Henrissat B."/>
            <person name="Kuees U."/>
            <person name="Lucas S."/>
            <person name="Van de Peer Y."/>
            <person name="Podila G.K."/>
            <person name="Polle A."/>
            <person name="Pukkila P.J."/>
            <person name="Richardson P.M."/>
            <person name="Rouze P."/>
            <person name="Sanders I.R."/>
            <person name="Stajich J.E."/>
            <person name="Tunlid A."/>
            <person name="Tuskan G."/>
            <person name="Grigoriev I.V."/>
        </authorList>
    </citation>
    <scope>NUCLEOTIDE SEQUENCE [LARGE SCALE GENOMIC DNA]</scope>
    <source>
        <strain evidence="4">S238N-H82 / ATCC MYA-4686</strain>
    </source>
</reference>
<accession>B0DES1</accession>
<feature type="region of interest" description="Disordered" evidence="1">
    <location>
        <begin position="798"/>
        <end position="830"/>
    </location>
</feature>
<dbReference type="AlphaFoldDB" id="B0DES1"/>
<dbReference type="OrthoDB" id="3004525at2759"/>
<feature type="region of interest" description="Disordered" evidence="1">
    <location>
        <begin position="19"/>
        <end position="52"/>
    </location>
</feature>
<keyword evidence="4" id="KW-1185">Reference proteome</keyword>
<proteinExistence type="predicted"/>
<dbReference type="KEGG" id="lbc:LACBIDRAFT_328405"/>
<feature type="compositionally biased region" description="Low complexity" evidence="1">
    <location>
        <begin position="807"/>
        <end position="818"/>
    </location>
</feature>
<dbReference type="GeneID" id="6077957"/>
<dbReference type="RefSeq" id="XP_001882363.1">
    <property type="nucleotide sequence ID" value="XM_001882328.1"/>
</dbReference>
<dbReference type="Pfam" id="PF18803">
    <property type="entry name" value="CxC2"/>
    <property type="match status" value="1"/>
</dbReference>
<name>B0DES1_LACBS</name>
<evidence type="ECO:0000313" key="3">
    <source>
        <dbReference type="EMBL" id="EDR06990.1"/>
    </source>
</evidence>